<keyword evidence="2" id="KW-1185">Reference proteome</keyword>
<protein>
    <submittedName>
        <fullName evidence="1">Uncharacterized protein</fullName>
    </submittedName>
</protein>
<dbReference type="RefSeq" id="WP_185000699.1">
    <property type="nucleotide sequence ID" value="NZ_BAAAUI010000003.1"/>
</dbReference>
<name>A0A7W7C7D3_9PSEU</name>
<comment type="caution">
    <text evidence="1">The sequence shown here is derived from an EMBL/GenBank/DDBJ whole genome shotgun (WGS) entry which is preliminary data.</text>
</comment>
<dbReference type="AlphaFoldDB" id="A0A7W7C7D3"/>
<dbReference type="Proteomes" id="UP000533598">
    <property type="component" value="Unassembled WGS sequence"/>
</dbReference>
<sequence length="115" mass="12245">MPEPVLADVAAALATGGYAGLYELVKVRFEVDRKAKRALAEADGAPEDSPRVLELTAALARIVAADPAFRAKLRGEWDKVDVSQHAETGGVVNHISGKVTGNVVQARDIHGDIRF</sequence>
<evidence type="ECO:0000313" key="2">
    <source>
        <dbReference type="Proteomes" id="UP000533598"/>
    </source>
</evidence>
<dbReference type="EMBL" id="JACHMH010000001">
    <property type="protein sequence ID" value="MBB4674598.1"/>
    <property type="molecule type" value="Genomic_DNA"/>
</dbReference>
<organism evidence="1 2">
    <name type="scientific">Crossiella cryophila</name>
    <dbReference type="NCBI Taxonomy" id="43355"/>
    <lineage>
        <taxon>Bacteria</taxon>
        <taxon>Bacillati</taxon>
        <taxon>Actinomycetota</taxon>
        <taxon>Actinomycetes</taxon>
        <taxon>Pseudonocardiales</taxon>
        <taxon>Pseudonocardiaceae</taxon>
        <taxon>Crossiella</taxon>
    </lineage>
</organism>
<reference evidence="1 2" key="1">
    <citation type="submission" date="2020-08" db="EMBL/GenBank/DDBJ databases">
        <title>Sequencing the genomes of 1000 actinobacteria strains.</title>
        <authorList>
            <person name="Klenk H.-P."/>
        </authorList>
    </citation>
    <scope>NUCLEOTIDE SEQUENCE [LARGE SCALE GENOMIC DNA]</scope>
    <source>
        <strain evidence="1 2">DSM 44230</strain>
    </source>
</reference>
<gene>
    <name evidence="1" type="ORF">HNR67_000716</name>
</gene>
<evidence type="ECO:0000313" key="1">
    <source>
        <dbReference type="EMBL" id="MBB4674598.1"/>
    </source>
</evidence>
<proteinExistence type="predicted"/>
<accession>A0A7W7C7D3</accession>